<proteinExistence type="predicted"/>
<dbReference type="RefSeq" id="WP_188604331.1">
    <property type="nucleotide sequence ID" value="NZ_BMIC01000001.1"/>
</dbReference>
<protein>
    <recommendedName>
        <fullName evidence="3">Lipoprotein</fullName>
    </recommendedName>
</protein>
<reference evidence="1 2" key="1">
    <citation type="journal article" date="2014" name="Int. J. Syst. Evol. Microbiol.">
        <title>Complete genome sequence of Corynebacterium casei LMG S-19264T (=DSM 44701T), isolated from a smear-ripened cheese.</title>
        <authorList>
            <consortium name="US DOE Joint Genome Institute (JGI-PGF)"/>
            <person name="Walter F."/>
            <person name="Albersmeier A."/>
            <person name="Kalinowski J."/>
            <person name="Ruckert C."/>
        </authorList>
    </citation>
    <scope>NUCLEOTIDE SEQUENCE [LARGE SCALE GENOMIC DNA]</scope>
    <source>
        <strain evidence="1 2">CGMCC 1.15295</strain>
    </source>
</reference>
<keyword evidence="2" id="KW-1185">Reference proteome</keyword>
<dbReference type="AlphaFoldDB" id="A0A8J2TRN1"/>
<organism evidence="1 2">
    <name type="scientific">Aquaticitalea lipolytica</name>
    <dbReference type="NCBI Taxonomy" id="1247562"/>
    <lineage>
        <taxon>Bacteria</taxon>
        <taxon>Pseudomonadati</taxon>
        <taxon>Bacteroidota</taxon>
        <taxon>Flavobacteriia</taxon>
        <taxon>Flavobacteriales</taxon>
        <taxon>Flavobacteriaceae</taxon>
        <taxon>Aquaticitalea</taxon>
    </lineage>
</organism>
<sequence>MIKKISLLLIVLITITLSCERDDICAEATATTPHLIIRFHDASNITATKTVRSLSVIGEGNSTNIVFNTVTDSIVLPLRFQNEGEITTTRFELKKDTDYDTDTDVNTNSNTDIIEVVYTPQFIYVSRACGYKSIFNDASLDIESDTNNWIINRDILNTRIDNENAAHIILYH</sequence>
<evidence type="ECO:0000313" key="1">
    <source>
        <dbReference type="EMBL" id="GFZ75884.1"/>
    </source>
</evidence>
<evidence type="ECO:0008006" key="3">
    <source>
        <dbReference type="Google" id="ProtNLM"/>
    </source>
</evidence>
<dbReference type="EMBL" id="BMIC01000001">
    <property type="protein sequence ID" value="GFZ75884.1"/>
    <property type="molecule type" value="Genomic_DNA"/>
</dbReference>
<dbReference type="Proteomes" id="UP000598120">
    <property type="component" value="Unassembled WGS sequence"/>
</dbReference>
<accession>A0A8J2TRN1</accession>
<evidence type="ECO:0000313" key="2">
    <source>
        <dbReference type="Proteomes" id="UP000598120"/>
    </source>
</evidence>
<dbReference type="InterPro" id="IPR045607">
    <property type="entry name" value="DUF6452"/>
</dbReference>
<gene>
    <name evidence="1" type="ORF">GCM10011531_00460</name>
</gene>
<name>A0A8J2TRN1_9FLAO</name>
<comment type="caution">
    <text evidence="1">The sequence shown here is derived from an EMBL/GenBank/DDBJ whole genome shotgun (WGS) entry which is preliminary data.</text>
</comment>
<dbReference type="PROSITE" id="PS51257">
    <property type="entry name" value="PROKAR_LIPOPROTEIN"/>
    <property type="match status" value="1"/>
</dbReference>
<dbReference type="Pfam" id="PF20050">
    <property type="entry name" value="DUF6452"/>
    <property type="match status" value="1"/>
</dbReference>